<evidence type="ECO:0000256" key="1">
    <source>
        <dbReference type="ARBA" id="ARBA00004395"/>
    </source>
</evidence>
<keyword evidence="5" id="KW-0653">Protein transport</keyword>
<dbReference type="GO" id="GO:0006886">
    <property type="term" value="P:intracellular protein transport"/>
    <property type="evidence" value="ECO:0007669"/>
    <property type="project" value="InterPro"/>
</dbReference>
<dbReference type="GO" id="GO:0000139">
    <property type="term" value="C:Golgi membrane"/>
    <property type="evidence" value="ECO:0007669"/>
    <property type="project" value="UniProtKB-SubCell"/>
</dbReference>
<dbReference type="PANTHER" id="PTHR21443:SF0">
    <property type="entry name" value="CONSERVED OLIGOMERIC GOLGI COMPLEX SUBUNIT 7"/>
    <property type="match status" value="1"/>
</dbReference>
<evidence type="ECO:0000256" key="2">
    <source>
        <dbReference type="ARBA" id="ARBA00005831"/>
    </source>
</evidence>
<name>A0AAE0S354_9BIVA</name>
<reference evidence="9" key="3">
    <citation type="submission" date="2023-05" db="EMBL/GenBank/DDBJ databases">
        <authorList>
            <person name="Smith C.H."/>
        </authorList>
    </citation>
    <scope>NUCLEOTIDE SEQUENCE</scope>
    <source>
        <strain evidence="9">CHS0354</strain>
        <tissue evidence="9">Mantle</tissue>
    </source>
</reference>
<dbReference type="GO" id="GO:0017119">
    <property type="term" value="C:Golgi transport complex"/>
    <property type="evidence" value="ECO:0007669"/>
    <property type="project" value="InterPro"/>
</dbReference>
<evidence type="ECO:0000256" key="7">
    <source>
        <dbReference type="ARBA" id="ARBA00023136"/>
    </source>
</evidence>
<organism evidence="9 10">
    <name type="scientific">Potamilus streckersoni</name>
    <dbReference type="NCBI Taxonomy" id="2493646"/>
    <lineage>
        <taxon>Eukaryota</taxon>
        <taxon>Metazoa</taxon>
        <taxon>Spiralia</taxon>
        <taxon>Lophotrochozoa</taxon>
        <taxon>Mollusca</taxon>
        <taxon>Bivalvia</taxon>
        <taxon>Autobranchia</taxon>
        <taxon>Heteroconchia</taxon>
        <taxon>Palaeoheterodonta</taxon>
        <taxon>Unionida</taxon>
        <taxon>Unionoidea</taxon>
        <taxon>Unionidae</taxon>
        <taxon>Ambleminae</taxon>
        <taxon>Lampsilini</taxon>
        <taxon>Potamilus</taxon>
    </lineage>
</organism>
<evidence type="ECO:0000256" key="8">
    <source>
        <dbReference type="ARBA" id="ARBA00031345"/>
    </source>
</evidence>
<gene>
    <name evidence="9" type="ORF">CHS0354_030563</name>
</gene>
<evidence type="ECO:0000256" key="3">
    <source>
        <dbReference type="ARBA" id="ARBA00020984"/>
    </source>
</evidence>
<evidence type="ECO:0000256" key="6">
    <source>
        <dbReference type="ARBA" id="ARBA00023034"/>
    </source>
</evidence>
<comment type="caution">
    <text evidence="9">The sequence shown here is derived from an EMBL/GenBank/DDBJ whole genome shotgun (WGS) entry which is preliminary data.</text>
</comment>
<keyword evidence="6" id="KW-0333">Golgi apparatus</keyword>
<evidence type="ECO:0000313" key="9">
    <source>
        <dbReference type="EMBL" id="KAK3584557.1"/>
    </source>
</evidence>
<dbReference type="AlphaFoldDB" id="A0AAE0S354"/>
<dbReference type="PANTHER" id="PTHR21443">
    <property type="entry name" value="CONSERVED OLIGOMERIC GOLGI COMPLEX COMPONENT 7"/>
    <property type="match status" value="1"/>
</dbReference>
<evidence type="ECO:0000256" key="5">
    <source>
        <dbReference type="ARBA" id="ARBA00022927"/>
    </source>
</evidence>
<keyword evidence="10" id="KW-1185">Reference proteome</keyword>
<dbReference type="Proteomes" id="UP001195483">
    <property type="component" value="Unassembled WGS sequence"/>
</dbReference>
<reference evidence="9" key="2">
    <citation type="journal article" date="2021" name="Genome Biol. Evol.">
        <title>Developing a high-quality reference genome for a parasitic bivalve with doubly uniparental inheritance (Bivalvia: Unionida).</title>
        <authorList>
            <person name="Smith C.H."/>
        </authorList>
    </citation>
    <scope>NUCLEOTIDE SEQUENCE</scope>
    <source>
        <strain evidence="9">CHS0354</strain>
        <tissue evidence="9">Mantle</tissue>
    </source>
</reference>
<evidence type="ECO:0000256" key="4">
    <source>
        <dbReference type="ARBA" id="ARBA00022448"/>
    </source>
</evidence>
<proteinExistence type="inferred from homology"/>
<reference evidence="9" key="1">
    <citation type="journal article" date="2021" name="Genome Biol. Evol.">
        <title>A High-Quality Reference Genome for a Parasitic Bivalve with Doubly Uniparental Inheritance (Bivalvia: Unionida).</title>
        <authorList>
            <person name="Smith C.H."/>
        </authorList>
    </citation>
    <scope>NUCLEOTIDE SEQUENCE</scope>
    <source>
        <strain evidence="9">CHS0354</strain>
    </source>
</reference>
<comment type="similarity">
    <text evidence="2">Belongs to the COG7 family.</text>
</comment>
<dbReference type="EMBL" id="JAEAOA010001814">
    <property type="protein sequence ID" value="KAK3584557.1"/>
    <property type="molecule type" value="Genomic_DNA"/>
</dbReference>
<accession>A0AAE0S354</accession>
<dbReference type="InterPro" id="IPR019335">
    <property type="entry name" value="COG7"/>
</dbReference>
<keyword evidence="7" id="KW-0472">Membrane</keyword>
<comment type="subcellular location">
    <subcellularLocation>
        <location evidence="1">Golgi apparatus membrane</location>
        <topology evidence="1">Peripheral membrane protein</topology>
    </subcellularLocation>
</comment>
<dbReference type="GO" id="GO:0006890">
    <property type="term" value="P:retrograde vesicle-mediated transport, Golgi to endoplasmic reticulum"/>
    <property type="evidence" value="ECO:0007669"/>
    <property type="project" value="TreeGrafter"/>
</dbReference>
<dbReference type="GO" id="GO:0007030">
    <property type="term" value="P:Golgi organization"/>
    <property type="evidence" value="ECO:0007669"/>
    <property type="project" value="TreeGrafter"/>
</dbReference>
<protein>
    <recommendedName>
        <fullName evidence="3">Conserved oligomeric Golgi complex subunit 7</fullName>
    </recommendedName>
    <alternativeName>
        <fullName evidence="8">Component of oligomeric Golgi complex 7</fullName>
    </alternativeName>
</protein>
<evidence type="ECO:0000313" key="10">
    <source>
        <dbReference type="Proteomes" id="UP001195483"/>
    </source>
</evidence>
<keyword evidence="4" id="KW-0813">Transport</keyword>
<dbReference type="Pfam" id="PF10191">
    <property type="entry name" value="COG7"/>
    <property type="match status" value="1"/>
</dbReference>
<sequence length="481" mass="54545">MLRFKMLSTTINESITIHSVNTVWLDLQSSSPSFLSSFITGIASGMHVIPLIQSFAQGLRVPFCSHCSSQADSVEHRAVVEKLMLTVYAPYRSYLTKYKTLEEVVLSMELNNIKLDHEEVFETVQLLSQSVNKLFNIASQANERCIKLSNGCSYVSLLEALKLYFYNYCREFRRVLVNIREKCKSSVRNGDLEDWSNFQHSLRIIQTCGDLIMHIDEFDSSVIMNIMKSLGHLTTSSPCGDMKSLLKAKASLFLDQWADIETLEALVTKLHEGDTPSVLTECKEEMCRLSEEVHRFAFDIVFAQLKGHLTNLSNMEIWTSKSAGGALTSDLPTFSLSPQEYITKIGQYMMTLPQHLDPFMLQDNAAVIVALKHGKLPYTDETEIHEHPADLWLKSIAHGTMHLYCEEILKILELTAHGNKQLLTDIDYLCNVLDDLGLSESESLKNIGLLLKTSPEDYHDVAEHMPQRFANAVRSMRKIYV</sequence>